<evidence type="ECO:0000313" key="3">
    <source>
        <dbReference type="Proteomes" id="UP000183982"/>
    </source>
</evidence>
<feature type="domain" description="N-acetyltransferase" evidence="1">
    <location>
        <begin position="1"/>
        <end position="137"/>
    </location>
</feature>
<dbReference type="CDD" id="cd04301">
    <property type="entry name" value="NAT_SF"/>
    <property type="match status" value="1"/>
</dbReference>
<dbReference type="Pfam" id="PF00583">
    <property type="entry name" value="Acetyltransf_1"/>
    <property type="match status" value="1"/>
</dbReference>
<dbReference type="InterPro" id="IPR000182">
    <property type="entry name" value="GNAT_dom"/>
</dbReference>
<accession>A0A1M6FPR7</accession>
<dbReference type="InterPro" id="IPR016181">
    <property type="entry name" value="Acyl_CoA_acyltransferase"/>
</dbReference>
<proteinExistence type="predicted"/>
<keyword evidence="2" id="KW-0808">Transferase</keyword>
<sequence length="137" mass="14844">MTPEDLAALYQSAFADSRGWSAQEFTELLASPFCFVVGGENGFAIGRVIADEAELLTIATHPPQQRTGFGRQSLLAFQTHAAARGATTVFLEVAADNTRAIALYESEGWAQTALRKRYYARSGGIFVDALILTRSLP</sequence>
<keyword evidence="3" id="KW-1185">Reference proteome</keyword>
<dbReference type="GO" id="GO:0016747">
    <property type="term" value="F:acyltransferase activity, transferring groups other than amino-acyl groups"/>
    <property type="evidence" value="ECO:0007669"/>
    <property type="project" value="InterPro"/>
</dbReference>
<dbReference type="Gene3D" id="3.40.630.30">
    <property type="match status" value="1"/>
</dbReference>
<organism evidence="2 3">
    <name type="scientific">Shimia gijangensis</name>
    <dbReference type="NCBI Taxonomy" id="1470563"/>
    <lineage>
        <taxon>Bacteria</taxon>
        <taxon>Pseudomonadati</taxon>
        <taxon>Pseudomonadota</taxon>
        <taxon>Alphaproteobacteria</taxon>
        <taxon>Rhodobacterales</taxon>
        <taxon>Roseobacteraceae</taxon>
    </lineage>
</organism>
<dbReference type="EMBL" id="FQZQ01000004">
    <property type="protein sequence ID" value="SHI99579.1"/>
    <property type="molecule type" value="Genomic_DNA"/>
</dbReference>
<evidence type="ECO:0000259" key="1">
    <source>
        <dbReference type="PROSITE" id="PS51186"/>
    </source>
</evidence>
<dbReference type="Proteomes" id="UP000183982">
    <property type="component" value="Unassembled WGS sequence"/>
</dbReference>
<dbReference type="RefSeq" id="WP_073250175.1">
    <property type="nucleotide sequence ID" value="NZ_FQZQ01000004.1"/>
</dbReference>
<dbReference type="AlphaFoldDB" id="A0A1M6FPR7"/>
<reference evidence="3" key="1">
    <citation type="submission" date="2016-11" db="EMBL/GenBank/DDBJ databases">
        <authorList>
            <person name="Varghese N."/>
            <person name="Submissions S."/>
        </authorList>
    </citation>
    <scope>NUCLEOTIDE SEQUENCE [LARGE SCALE GENOMIC DNA]</scope>
    <source>
        <strain evidence="3">DSM 100564</strain>
    </source>
</reference>
<dbReference type="SUPFAM" id="SSF55729">
    <property type="entry name" value="Acyl-CoA N-acyltransferases (Nat)"/>
    <property type="match status" value="1"/>
</dbReference>
<protein>
    <submittedName>
        <fullName evidence="2">Ribosomal-protein-alanine N-acetyltransferase</fullName>
    </submittedName>
</protein>
<evidence type="ECO:0000313" key="2">
    <source>
        <dbReference type="EMBL" id="SHI99579.1"/>
    </source>
</evidence>
<gene>
    <name evidence="2" type="ORF">SAMN05444000_104129</name>
</gene>
<name>A0A1M6FPR7_9RHOB</name>
<dbReference type="STRING" id="1470563.SAMN05444000_104129"/>
<dbReference type="OrthoDB" id="9804026at2"/>
<dbReference type="PROSITE" id="PS51186">
    <property type="entry name" value="GNAT"/>
    <property type="match status" value="1"/>
</dbReference>